<proteinExistence type="predicted"/>
<organism evidence="3 4">
    <name type="scientific">Conger conger</name>
    <name type="common">Conger eel</name>
    <name type="synonym">Muraena conger</name>
    <dbReference type="NCBI Taxonomy" id="82655"/>
    <lineage>
        <taxon>Eukaryota</taxon>
        <taxon>Metazoa</taxon>
        <taxon>Chordata</taxon>
        <taxon>Craniata</taxon>
        <taxon>Vertebrata</taxon>
        <taxon>Euteleostomi</taxon>
        <taxon>Actinopterygii</taxon>
        <taxon>Neopterygii</taxon>
        <taxon>Teleostei</taxon>
        <taxon>Anguilliformes</taxon>
        <taxon>Congridae</taxon>
        <taxon>Conger</taxon>
    </lineage>
</organism>
<evidence type="ECO:0000256" key="1">
    <source>
        <dbReference type="SAM" id="Coils"/>
    </source>
</evidence>
<reference evidence="3" key="1">
    <citation type="journal article" date="2023" name="Science">
        <title>Genome structures resolve the early diversification of teleost fishes.</title>
        <authorList>
            <person name="Parey E."/>
            <person name="Louis A."/>
            <person name="Montfort J."/>
            <person name="Bouchez O."/>
            <person name="Roques C."/>
            <person name="Iampietro C."/>
            <person name="Lluch J."/>
            <person name="Castinel A."/>
            <person name="Donnadieu C."/>
            <person name="Desvignes T."/>
            <person name="Floi Bucao C."/>
            <person name="Jouanno E."/>
            <person name="Wen M."/>
            <person name="Mejri S."/>
            <person name="Dirks R."/>
            <person name="Jansen H."/>
            <person name="Henkel C."/>
            <person name="Chen W.J."/>
            <person name="Zahm M."/>
            <person name="Cabau C."/>
            <person name="Klopp C."/>
            <person name="Thompson A.W."/>
            <person name="Robinson-Rechavi M."/>
            <person name="Braasch I."/>
            <person name="Lecointre G."/>
            <person name="Bobe J."/>
            <person name="Postlethwait J.H."/>
            <person name="Berthelot C."/>
            <person name="Roest Crollius H."/>
            <person name="Guiguen Y."/>
        </authorList>
    </citation>
    <scope>NUCLEOTIDE SEQUENCE</scope>
    <source>
        <strain evidence="3">Concon-B</strain>
    </source>
</reference>
<keyword evidence="4" id="KW-1185">Reference proteome</keyword>
<evidence type="ECO:0000313" key="3">
    <source>
        <dbReference type="EMBL" id="KAJ8248686.1"/>
    </source>
</evidence>
<evidence type="ECO:0000256" key="2">
    <source>
        <dbReference type="SAM" id="MobiDB-lite"/>
    </source>
</evidence>
<name>A0A9Q1CUZ5_CONCO</name>
<gene>
    <name evidence="3" type="ORF">COCON_G00233570</name>
</gene>
<feature type="region of interest" description="Disordered" evidence="2">
    <location>
        <begin position="212"/>
        <end position="260"/>
    </location>
</feature>
<evidence type="ECO:0000313" key="4">
    <source>
        <dbReference type="Proteomes" id="UP001152803"/>
    </source>
</evidence>
<accession>A0A9Q1CUZ5</accession>
<feature type="compositionally biased region" description="Low complexity" evidence="2">
    <location>
        <begin position="238"/>
        <end position="247"/>
    </location>
</feature>
<dbReference type="Proteomes" id="UP001152803">
    <property type="component" value="Unassembled WGS sequence"/>
</dbReference>
<dbReference type="InterPro" id="IPR050143">
    <property type="entry name" value="TRIM/RBCC"/>
</dbReference>
<sequence length="318" mass="36695">MKYKLMCLQEEIEKALSHLQDKLEAFKEEKQKKKHDNHKLRPLKEAALKYKVEVEKALRHLQEKLEAFIKEKQKSERDAKLIKSDTECTILLIQEEFQMLHKFLRDEEVARIAALREEEEQKSQSIKERVEKMTKGFSSLSATIKALEQDMKADDNSFLQNYKAIKRRAQYKVSNLEKVSGERIDVAKHLGNLKFSVWEKMKGIVQFNIEPETKESSAHQRKLSGPIPEGANTSGKMSQVQRSSSSAARHKRLIKRIQIRPRQKVDKKDCDELDIRARALYDYQAAGGRATTQTGAVECSWPITWHASKANPIHSEPG</sequence>
<dbReference type="EMBL" id="JAFJMO010000027">
    <property type="protein sequence ID" value="KAJ8248686.1"/>
    <property type="molecule type" value="Genomic_DNA"/>
</dbReference>
<keyword evidence="1" id="KW-0175">Coiled coil</keyword>
<dbReference type="OrthoDB" id="5971719at2759"/>
<feature type="coiled-coil region" evidence="1">
    <location>
        <begin position="5"/>
        <end position="78"/>
    </location>
</feature>
<dbReference type="PANTHER" id="PTHR24103">
    <property type="entry name" value="E3 UBIQUITIN-PROTEIN LIGASE TRIM"/>
    <property type="match status" value="1"/>
</dbReference>
<dbReference type="AlphaFoldDB" id="A0A9Q1CUZ5"/>
<comment type="caution">
    <text evidence="3">The sequence shown here is derived from an EMBL/GenBank/DDBJ whole genome shotgun (WGS) entry which is preliminary data.</text>
</comment>
<feature type="compositionally biased region" description="Basic residues" evidence="2">
    <location>
        <begin position="248"/>
        <end position="260"/>
    </location>
</feature>
<protein>
    <submittedName>
        <fullName evidence="3">Uncharacterized protein</fullName>
    </submittedName>
</protein>